<name>A0AAQ3NDU1_VIGMU</name>
<reference evidence="1 2" key="1">
    <citation type="journal article" date="2023" name="Life. Sci Alliance">
        <title>Evolutionary insights into 3D genome organization and epigenetic landscape of Vigna mungo.</title>
        <authorList>
            <person name="Junaid A."/>
            <person name="Singh B."/>
            <person name="Bhatia S."/>
        </authorList>
    </citation>
    <scope>NUCLEOTIDE SEQUENCE [LARGE SCALE GENOMIC DNA]</scope>
    <source>
        <strain evidence="1">Urdbean</strain>
    </source>
</reference>
<dbReference type="AlphaFoldDB" id="A0AAQ3NDU1"/>
<protein>
    <submittedName>
        <fullName evidence="1">Uncharacterized protein</fullName>
    </submittedName>
</protein>
<gene>
    <name evidence="1" type="ORF">V8G54_020537</name>
</gene>
<organism evidence="1 2">
    <name type="scientific">Vigna mungo</name>
    <name type="common">Black gram</name>
    <name type="synonym">Phaseolus mungo</name>
    <dbReference type="NCBI Taxonomy" id="3915"/>
    <lineage>
        <taxon>Eukaryota</taxon>
        <taxon>Viridiplantae</taxon>
        <taxon>Streptophyta</taxon>
        <taxon>Embryophyta</taxon>
        <taxon>Tracheophyta</taxon>
        <taxon>Spermatophyta</taxon>
        <taxon>Magnoliopsida</taxon>
        <taxon>eudicotyledons</taxon>
        <taxon>Gunneridae</taxon>
        <taxon>Pentapetalae</taxon>
        <taxon>rosids</taxon>
        <taxon>fabids</taxon>
        <taxon>Fabales</taxon>
        <taxon>Fabaceae</taxon>
        <taxon>Papilionoideae</taxon>
        <taxon>50 kb inversion clade</taxon>
        <taxon>NPAAA clade</taxon>
        <taxon>indigoferoid/millettioid clade</taxon>
        <taxon>Phaseoleae</taxon>
        <taxon>Vigna</taxon>
    </lineage>
</organism>
<accession>A0AAQ3NDU1</accession>
<proteinExistence type="predicted"/>
<evidence type="ECO:0000313" key="2">
    <source>
        <dbReference type="Proteomes" id="UP001374535"/>
    </source>
</evidence>
<keyword evidence="2" id="KW-1185">Reference proteome</keyword>
<dbReference type="EMBL" id="CP144695">
    <property type="protein sequence ID" value="WVZ07191.1"/>
    <property type="molecule type" value="Genomic_DNA"/>
</dbReference>
<dbReference type="Proteomes" id="UP001374535">
    <property type="component" value="Chromosome 6"/>
</dbReference>
<evidence type="ECO:0000313" key="1">
    <source>
        <dbReference type="EMBL" id="WVZ07191.1"/>
    </source>
</evidence>
<sequence length="148" mass="15401">MAATLKFVFGPPMLGGRFAAAGLKLKDFVLIISNSESLSSPFAALGGITRSVTFLSLLLSRATTGSITGSWGRTRLFFGFPYGISVRSDASKGNAISPSEGGILCFDCPIPGLGGDKGEIEVSSSILPSRFIEDCFGILTSKPVSSIN</sequence>